<keyword evidence="2" id="KW-0812">Transmembrane</keyword>
<feature type="region of interest" description="Disordered" evidence="1">
    <location>
        <begin position="509"/>
        <end position="570"/>
    </location>
</feature>
<evidence type="ECO:0000256" key="1">
    <source>
        <dbReference type="SAM" id="MobiDB-lite"/>
    </source>
</evidence>
<dbReference type="Proteomes" id="UP000316079">
    <property type="component" value="Unassembled WGS sequence"/>
</dbReference>
<proteinExistence type="predicted"/>
<feature type="non-terminal residue" evidence="3">
    <location>
        <position position="1"/>
    </location>
</feature>
<reference evidence="3 4" key="1">
    <citation type="journal article" date="2019" name="Sci. Data">
        <title>Hybrid genome assembly and annotation of Danionella translucida.</title>
        <authorList>
            <person name="Kadobianskyi M."/>
            <person name="Schulze L."/>
            <person name="Schuelke M."/>
            <person name="Judkewitz B."/>
        </authorList>
    </citation>
    <scope>NUCLEOTIDE SEQUENCE [LARGE SCALE GENOMIC DNA]</scope>
    <source>
        <strain evidence="3 4">Bolton</strain>
    </source>
</reference>
<evidence type="ECO:0000313" key="3">
    <source>
        <dbReference type="EMBL" id="TRY91748.1"/>
    </source>
</evidence>
<accession>A0A553QPV9</accession>
<dbReference type="EMBL" id="SRMA01025724">
    <property type="protein sequence ID" value="TRY91748.1"/>
    <property type="molecule type" value="Genomic_DNA"/>
</dbReference>
<keyword evidence="2" id="KW-1133">Transmembrane helix</keyword>
<organism evidence="3 4">
    <name type="scientific">Danionella cerebrum</name>
    <dbReference type="NCBI Taxonomy" id="2873325"/>
    <lineage>
        <taxon>Eukaryota</taxon>
        <taxon>Metazoa</taxon>
        <taxon>Chordata</taxon>
        <taxon>Craniata</taxon>
        <taxon>Vertebrata</taxon>
        <taxon>Euteleostomi</taxon>
        <taxon>Actinopterygii</taxon>
        <taxon>Neopterygii</taxon>
        <taxon>Teleostei</taxon>
        <taxon>Ostariophysi</taxon>
        <taxon>Cypriniformes</taxon>
        <taxon>Danionidae</taxon>
        <taxon>Danioninae</taxon>
        <taxon>Danionella</taxon>
    </lineage>
</organism>
<keyword evidence="2" id="KW-0472">Membrane</keyword>
<feature type="compositionally biased region" description="Basic residues" evidence="1">
    <location>
        <begin position="532"/>
        <end position="542"/>
    </location>
</feature>
<protein>
    <submittedName>
        <fullName evidence="3">Uncharacterized protein</fullName>
    </submittedName>
</protein>
<feature type="transmembrane region" description="Helical" evidence="2">
    <location>
        <begin position="12"/>
        <end position="29"/>
    </location>
</feature>
<dbReference type="AlphaFoldDB" id="A0A553QPV9"/>
<feature type="compositionally biased region" description="Low complexity" evidence="1">
    <location>
        <begin position="548"/>
        <end position="557"/>
    </location>
</feature>
<sequence length="596" mass="64277">GANQLLCLDLVLNPVLIIVALVAIGAALVRKQPESSSSTQCWRSSPCTDDSLQLHCWRAVRMTWICSFLPQIIFLREHYTPSSPSVAVFWILPGWRAIPFTEWLIFPEGDAAVGTCAIQELGPGSGGILACTLGGERGRPFHKFTVSGVWSENVSPHSWGTPGSCGPASGPAPPKGLQRGSGSLIAGGGGTNETYWKELHAAMALTNLAQVNESGSAGTTCCIIQKSSHIAEIKTPSRRAKHMLIDQRAYWNTFNHSEKNNHFRLDLRCLSFCNKVAKICWTHLYPEAPTDSTYHLILGVTLTPRCFHDFLLVTVSCTPADRIPLIALNCHHYRCFLHWDLGPMRDSTGNMSVCELNWLKDVSGFLPGCGPQKGNAGNTPGPMRDPTGNMSVCELNWLEDVSGFLSGCGPQKGNAGNTPGPMRDSTGNMSVCELNWLKDVSGFLSGYGPQKGNAGNTPGPMRDPTGNMSVCELNWLKDVSGFLSGCGPQKGNAGNTPVNFLPVVPVNLTDAGAPADTESSDPSSPPKTRSFPIRRPHRRHGVFRTVVPTADTESSEPSSPPPTRSLTNRRPTADTILTSSAPNLINVHNTVLKKHL</sequence>
<evidence type="ECO:0000256" key="2">
    <source>
        <dbReference type="SAM" id="Phobius"/>
    </source>
</evidence>
<dbReference type="STRING" id="623744.A0A553QPV9"/>
<gene>
    <name evidence="3" type="ORF">DNTS_002818</name>
</gene>
<name>A0A553QPV9_9TELE</name>
<keyword evidence="4" id="KW-1185">Reference proteome</keyword>
<comment type="caution">
    <text evidence="3">The sequence shown here is derived from an EMBL/GenBank/DDBJ whole genome shotgun (WGS) entry which is preliminary data.</text>
</comment>
<evidence type="ECO:0000313" key="4">
    <source>
        <dbReference type="Proteomes" id="UP000316079"/>
    </source>
</evidence>